<dbReference type="Proteomes" id="UP000324222">
    <property type="component" value="Unassembled WGS sequence"/>
</dbReference>
<name>A0A5B7CGX4_PORTR</name>
<sequence>MLARSLLEGGGRGCSCLTVAQHSASSPRAGWVTPRRNATTSAALAGDPAILVTFTLNSPDQSVLLFYAFIQIDDMH</sequence>
<gene>
    <name evidence="1" type="ORF">E2C01_000570</name>
</gene>
<keyword evidence="2" id="KW-1185">Reference proteome</keyword>
<organism evidence="1 2">
    <name type="scientific">Portunus trituberculatus</name>
    <name type="common">Swimming crab</name>
    <name type="synonym">Neptunus trituberculatus</name>
    <dbReference type="NCBI Taxonomy" id="210409"/>
    <lineage>
        <taxon>Eukaryota</taxon>
        <taxon>Metazoa</taxon>
        <taxon>Ecdysozoa</taxon>
        <taxon>Arthropoda</taxon>
        <taxon>Crustacea</taxon>
        <taxon>Multicrustacea</taxon>
        <taxon>Malacostraca</taxon>
        <taxon>Eumalacostraca</taxon>
        <taxon>Eucarida</taxon>
        <taxon>Decapoda</taxon>
        <taxon>Pleocyemata</taxon>
        <taxon>Brachyura</taxon>
        <taxon>Eubrachyura</taxon>
        <taxon>Portunoidea</taxon>
        <taxon>Portunidae</taxon>
        <taxon>Portuninae</taxon>
        <taxon>Portunus</taxon>
    </lineage>
</organism>
<dbReference type="AlphaFoldDB" id="A0A5B7CGX4"/>
<accession>A0A5B7CGX4</accession>
<dbReference type="EMBL" id="VSRR010000014">
    <property type="protein sequence ID" value="MPC08001.1"/>
    <property type="molecule type" value="Genomic_DNA"/>
</dbReference>
<comment type="caution">
    <text evidence="1">The sequence shown here is derived from an EMBL/GenBank/DDBJ whole genome shotgun (WGS) entry which is preliminary data.</text>
</comment>
<evidence type="ECO:0000313" key="2">
    <source>
        <dbReference type="Proteomes" id="UP000324222"/>
    </source>
</evidence>
<reference evidence="1 2" key="1">
    <citation type="submission" date="2019-05" db="EMBL/GenBank/DDBJ databases">
        <title>Another draft genome of Portunus trituberculatus and its Hox gene families provides insights of decapod evolution.</title>
        <authorList>
            <person name="Jeong J.-H."/>
            <person name="Song I."/>
            <person name="Kim S."/>
            <person name="Choi T."/>
            <person name="Kim D."/>
            <person name="Ryu S."/>
            <person name="Kim W."/>
        </authorList>
    </citation>
    <scope>NUCLEOTIDE SEQUENCE [LARGE SCALE GENOMIC DNA]</scope>
    <source>
        <tissue evidence="1">Muscle</tissue>
    </source>
</reference>
<evidence type="ECO:0000313" key="1">
    <source>
        <dbReference type="EMBL" id="MPC08001.1"/>
    </source>
</evidence>
<protein>
    <submittedName>
        <fullName evidence="1">Uncharacterized protein</fullName>
    </submittedName>
</protein>
<proteinExistence type="predicted"/>